<proteinExistence type="predicted"/>
<gene>
    <name evidence="3" type="ORF">AB8S08_01970</name>
</gene>
<dbReference type="AlphaFoldDB" id="A0AB39X7H3"/>
<sequence>MTGISKRCRLALGGLLLALSGCTANLAPQQLEIADGVYWSAHYHSYLEAKDGLLTRYQYTPSQCWSADAGLLPRVFSSAYNPGQHEWVGAGRNTLVLRRLSDGIPVFFTREPLLPAPCRQPPEASASAVIDTLAEVLTQFQHGLSQTELLRWRYQAQRLDAQHNLTDTDKSVALYQLVREVLVDSDDRHAFVLARELGAYYRVNPFTVGEAQRELSRQQWQQELQQSVLYNDCEQALWWGLLSSGEYYLGVLRLHGFTSAQQGLQQVEVSYSEAGQRCLQRALDKLASDLKKASQSLGKPPSLLIDLRFNEGGSLLLASQLALSLQAQPLPFASINQHQLTEQRRPDLSRLYQGGRVLVSEITASAAEHLAQALRLRGFSLHGQTTRGAFSPTIVKSLPNGWIIGVSMYAPATLLDGHGQALPEGTGLVPDQELPATWVFPVR</sequence>
<reference evidence="3" key="1">
    <citation type="submission" date="2024-07" db="EMBL/GenBank/DDBJ databases">
        <title>Whole genome sequence of bacterial strains from algal surface.</title>
        <authorList>
            <person name="Kumar P."/>
        </authorList>
    </citation>
    <scope>NUCLEOTIDE SEQUENCE</scope>
    <source>
        <strain evidence="3">PP-1MA</strain>
    </source>
</reference>
<dbReference type="EMBL" id="CP165718">
    <property type="protein sequence ID" value="XDV09990.1"/>
    <property type="molecule type" value="Genomic_DNA"/>
</dbReference>
<feature type="domain" description="Tail specific protease" evidence="2">
    <location>
        <begin position="259"/>
        <end position="433"/>
    </location>
</feature>
<dbReference type="Pfam" id="PF03572">
    <property type="entry name" value="Peptidase_S41"/>
    <property type="match status" value="1"/>
</dbReference>
<protein>
    <submittedName>
        <fullName evidence="3">S41 family peptidase</fullName>
    </submittedName>
</protein>
<evidence type="ECO:0000313" key="3">
    <source>
        <dbReference type="EMBL" id="XDV09990.1"/>
    </source>
</evidence>
<dbReference type="PROSITE" id="PS51257">
    <property type="entry name" value="PROKAR_LIPOPROTEIN"/>
    <property type="match status" value="1"/>
</dbReference>
<name>A0AB39X7H3_9GAMM</name>
<keyword evidence="1" id="KW-0732">Signal</keyword>
<dbReference type="GO" id="GO:0006508">
    <property type="term" value="P:proteolysis"/>
    <property type="evidence" value="ECO:0007669"/>
    <property type="project" value="InterPro"/>
</dbReference>
<dbReference type="InterPro" id="IPR005151">
    <property type="entry name" value="Tail-specific_protease"/>
</dbReference>
<evidence type="ECO:0000256" key="1">
    <source>
        <dbReference type="SAM" id="SignalP"/>
    </source>
</evidence>
<dbReference type="Gene3D" id="3.90.226.10">
    <property type="entry name" value="2-enoyl-CoA Hydratase, Chain A, domain 1"/>
    <property type="match status" value="1"/>
</dbReference>
<evidence type="ECO:0000259" key="2">
    <source>
        <dbReference type="Pfam" id="PF03572"/>
    </source>
</evidence>
<accession>A0AB39X7H3</accession>
<feature type="signal peptide" evidence="1">
    <location>
        <begin position="1"/>
        <end position="26"/>
    </location>
</feature>
<dbReference type="RefSeq" id="WP_369743269.1">
    <property type="nucleotide sequence ID" value="NZ_CP165718.1"/>
</dbReference>
<dbReference type="SUPFAM" id="SSF52096">
    <property type="entry name" value="ClpP/crotonase"/>
    <property type="match status" value="1"/>
</dbReference>
<dbReference type="GO" id="GO:0008236">
    <property type="term" value="F:serine-type peptidase activity"/>
    <property type="evidence" value="ECO:0007669"/>
    <property type="project" value="InterPro"/>
</dbReference>
<dbReference type="InterPro" id="IPR029045">
    <property type="entry name" value="ClpP/crotonase-like_dom_sf"/>
</dbReference>
<organism evidence="3">
    <name type="scientific">Pseudidiomarina sp. PP-1MA</name>
    <dbReference type="NCBI Taxonomy" id="3237706"/>
    <lineage>
        <taxon>Bacteria</taxon>
        <taxon>Pseudomonadati</taxon>
        <taxon>Pseudomonadota</taxon>
        <taxon>Gammaproteobacteria</taxon>
        <taxon>Alteromonadales</taxon>
        <taxon>Idiomarinaceae</taxon>
        <taxon>Pseudidiomarina</taxon>
    </lineage>
</organism>
<feature type="chain" id="PRO_5044252020" evidence="1">
    <location>
        <begin position="27"/>
        <end position="443"/>
    </location>
</feature>